<gene>
    <name evidence="1" type="ORF">ACFSR5_01230</name>
</gene>
<proteinExistence type="predicted"/>
<evidence type="ECO:0000313" key="2">
    <source>
        <dbReference type="Proteomes" id="UP001597545"/>
    </source>
</evidence>
<protein>
    <recommendedName>
        <fullName evidence="3">DUF2116 family Zn-ribbon domain-containing protein</fullName>
    </recommendedName>
</protein>
<comment type="caution">
    <text evidence="1">The sequence shown here is derived from an EMBL/GenBank/DDBJ whole genome shotgun (WGS) entry which is preliminary data.</text>
</comment>
<keyword evidence="2" id="KW-1185">Reference proteome</keyword>
<evidence type="ECO:0008006" key="3">
    <source>
        <dbReference type="Google" id="ProtNLM"/>
    </source>
</evidence>
<name>A0ABW5KBY1_9SPHI</name>
<dbReference type="RefSeq" id="WP_380899875.1">
    <property type="nucleotide sequence ID" value="NZ_JBHUEG010000002.1"/>
</dbReference>
<evidence type="ECO:0000313" key="1">
    <source>
        <dbReference type="EMBL" id="MFD2546259.1"/>
    </source>
</evidence>
<dbReference type="Proteomes" id="UP001597545">
    <property type="component" value="Unassembled WGS sequence"/>
</dbReference>
<reference evidence="2" key="1">
    <citation type="journal article" date="2019" name="Int. J. Syst. Evol. Microbiol.">
        <title>The Global Catalogue of Microorganisms (GCM) 10K type strain sequencing project: providing services to taxonomists for standard genome sequencing and annotation.</title>
        <authorList>
            <consortium name="The Broad Institute Genomics Platform"/>
            <consortium name="The Broad Institute Genome Sequencing Center for Infectious Disease"/>
            <person name="Wu L."/>
            <person name="Ma J."/>
        </authorList>
    </citation>
    <scope>NUCLEOTIDE SEQUENCE [LARGE SCALE GENOMIC DNA]</scope>
    <source>
        <strain evidence="2">KCTC 42662</strain>
    </source>
</reference>
<sequence length="118" mass="13845">MEQRFCLTCGSPLKGRSDKRYCDDGCRNAYNNKLNSVSNDLIRRVNGILRKNRRILEELLGSERMLKISREKLLAKGLEFAYFTNQFSNAKGQVYTFIYDYGYLVLDKDLFLLVRQKD</sequence>
<organism evidence="1 2">
    <name type="scientific">Sphingobacterium suaedae</name>
    <dbReference type="NCBI Taxonomy" id="1686402"/>
    <lineage>
        <taxon>Bacteria</taxon>
        <taxon>Pseudomonadati</taxon>
        <taxon>Bacteroidota</taxon>
        <taxon>Sphingobacteriia</taxon>
        <taxon>Sphingobacteriales</taxon>
        <taxon>Sphingobacteriaceae</taxon>
        <taxon>Sphingobacterium</taxon>
    </lineage>
</organism>
<accession>A0ABW5KBY1</accession>
<dbReference type="EMBL" id="JBHULR010000001">
    <property type="protein sequence ID" value="MFD2546259.1"/>
    <property type="molecule type" value="Genomic_DNA"/>
</dbReference>